<dbReference type="InterPro" id="IPR052214">
    <property type="entry name" value="DAG_Lipase-Related"/>
</dbReference>
<feature type="compositionally biased region" description="Low complexity" evidence="4">
    <location>
        <begin position="731"/>
        <end position="750"/>
    </location>
</feature>
<keyword evidence="5" id="KW-0812">Transmembrane</keyword>
<feature type="transmembrane region" description="Helical" evidence="5">
    <location>
        <begin position="21"/>
        <end position="40"/>
    </location>
</feature>
<reference evidence="6" key="1">
    <citation type="journal article" date="2019" name="Plant J.">
        <title>Chlorella vulgaris genome assembly and annotation reveals the molecular basis for metabolic acclimation to high light conditions.</title>
        <authorList>
            <person name="Cecchin M."/>
            <person name="Marcolungo L."/>
            <person name="Rossato M."/>
            <person name="Girolomoni L."/>
            <person name="Cosentino E."/>
            <person name="Cuine S."/>
            <person name="Li-Beisson Y."/>
            <person name="Delledonne M."/>
            <person name="Ballottari M."/>
        </authorList>
    </citation>
    <scope>NUCLEOTIDE SEQUENCE</scope>
    <source>
        <strain evidence="6">211/11P</strain>
    </source>
</reference>
<evidence type="ECO:0000313" key="6">
    <source>
        <dbReference type="EMBL" id="KAI3425158.1"/>
    </source>
</evidence>
<organism evidence="6 7">
    <name type="scientific">Chlorella vulgaris</name>
    <name type="common">Green alga</name>
    <dbReference type="NCBI Taxonomy" id="3077"/>
    <lineage>
        <taxon>Eukaryota</taxon>
        <taxon>Viridiplantae</taxon>
        <taxon>Chlorophyta</taxon>
        <taxon>core chlorophytes</taxon>
        <taxon>Trebouxiophyceae</taxon>
        <taxon>Chlorellales</taxon>
        <taxon>Chlorellaceae</taxon>
        <taxon>Chlorella clade</taxon>
        <taxon>Chlorella</taxon>
    </lineage>
</organism>
<dbReference type="GO" id="GO:0016042">
    <property type="term" value="P:lipid catabolic process"/>
    <property type="evidence" value="ECO:0007669"/>
    <property type="project" value="UniProtKB-KW"/>
</dbReference>
<dbReference type="SUPFAM" id="SSF53474">
    <property type="entry name" value="alpha/beta-Hydrolases"/>
    <property type="match status" value="1"/>
</dbReference>
<reference evidence="6" key="2">
    <citation type="submission" date="2020-11" db="EMBL/GenBank/DDBJ databases">
        <authorList>
            <person name="Cecchin M."/>
            <person name="Marcolungo L."/>
            <person name="Rossato M."/>
            <person name="Girolomoni L."/>
            <person name="Cosentino E."/>
            <person name="Cuine S."/>
            <person name="Li-Beisson Y."/>
            <person name="Delledonne M."/>
            <person name="Ballottari M."/>
        </authorList>
    </citation>
    <scope>NUCLEOTIDE SEQUENCE</scope>
    <source>
        <strain evidence="6">211/11P</strain>
        <tissue evidence="6">Whole cell</tissue>
    </source>
</reference>
<dbReference type="PANTHER" id="PTHR45792">
    <property type="entry name" value="DIACYLGLYCEROL LIPASE HOMOLOG-RELATED"/>
    <property type="match status" value="1"/>
</dbReference>
<evidence type="ECO:0000256" key="5">
    <source>
        <dbReference type="SAM" id="Phobius"/>
    </source>
</evidence>
<dbReference type="AlphaFoldDB" id="A0A9D4TGX2"/>
<feature type="transmembrane region" description="Helical" evidence="5">
    <location>
        <begin position="136"/>
        <end position="159"/>
    </location>
</feature>
<evidence type="ECO:0000256" key="1">
    <source>
        <dbReference type="ARBA" id="ARBA00022801"/>
    </source>
</evidence>
<keyword evidence="3" id="KW-0443">Lipid metabolism</keyword>
<dbReference type="Proteomes" id="UP001055712">
    <property type="component" value="Unassembled WGS sequence"/>
</dbReference>
<keyword evidence="1" id="KW-0378">Hydrolase</keyword>
<keyword evidence="7" id="KW-1185">Reference proteome</keyword>
<feature type="transmembrane region" description="Helical" evidence="5">
    <location>
        <begin position="60"/>
        <end position="82"/>
    </location>
</feature>
<keyword evidence="5" id="KW-0472">Membrane</keyword>
<name>A0A9D4TGX2_CHLVU</name>
<sequence length="808" mass="82981">MPSTSLCSVQLRQLATDSTPFYLMTAVVQIIFLFIYWIGIVAFARPQTCAPGTQSAPQQWVVTFVLLALFLVQATITVAATLCTFRGTPLEPSKRRWVTRLSWAYLSTLPINAGLLAYSAWVVLAGDGSCWSSGNTSMPATIVFGAIGVLVGQLVGWLVTWNSLCDVEAGNVWHALTRTGVSSLVHLCGSHGAEHRGPAPALEEMATQLQRLMAGIDGEKTDAAAGLVCAKLLQDEAVAAAAAAAARPDEPGKGGGLAPDAVPLAAGSVSAVHRGKSSEHSAALRSEELLAWTAGVCRGAAAACPATCCGTAAAADVQDAERWARYATAAYGARQHLWRRGKRSGCAASKQLARLAAAAAAEKAQPLLGWGGLSGGVADGGGRSKAASRAELRDYAAARELLGPGCQIIAFCSGNKGQGLLPHLVALDRATKAVVLGIAGDWQHPPAMPQVQPVPADWLAAARGSSAAAEAGSGHGLAVAGAADLCSLPAAVAAGGGAAPNGNKSRGKEGSSCGSVHSRSLAAAEALLGELERSKLLQRLLQAGAGQAEGILAGVECSGWQLVVAGHGLGAAAACLLASRLQSWQLAPTTAWCYGPPGELCSGPLAATLSSCCTMTAVVVGDDFSPRISSAALLRLVDQCVVGLARLRYCKFGLLAALVCEALGPRRWQGRWSNPSRALRPLSEVPEEALLFLQRYRDWREQQSKQQQQQQPPQGFPGRVLLLSRSGSGAAAVTPAPAADNGAGSSSSSDGGEKTSRHSYQAEWLSGGDLAGFNIRVSAAAVKDHYVSRLLGVLGGLAAGSPAGTSGV</sequence>
<keyword evidence="5" id="KW-1133">Transmembrane helix</keyword>
<proteinExistence type="predicted"/>
<comment type="caution">
    <text evidence="6">The sequence shown here is derived from an EMBL/GenBank/DDBJ whole genome shotgun (WGS) entry which is preliminary data.</text>
</comment>
<dbReference type="GO" id="GO:0016298">
    <property type="term" value="F:lipase activity"/>
    <property type="evidence" value="ECO:0007669"/>
    <property type="project" value="TreeGrafter"/>
</dbReference>
<dbReference type="InterPro" id="IPR029058">
    <property type="entry name" value="AB_hydrolase_fold"/>
</dbReference>
<dbReference type="PANTHER" id="PTHR45792:SF8">
    <property type="entry name" value="DIACYLGLYCEROL LIPASE-ALPHA"/>
    <property type="match status" value="1"/>
</dbReference>
<dbReference type="OrthoDB" id="514305at2759"/>
<dbReference type="EMBL" id="SIDB01000012">
    <property type="protein sequence ID" value="KAI3425158.1"/>
    <property type="molecule type" value="Genomic_DNA"/>
</dbReference>
<evidence type="ECO:0000313" key="7">
    <source>
        <dbReference type="Proteomes" id="UP001055712"/>
    </source>
</evidence>
<accession>A0A9D4TGX2</accession>
<evidence type="ECO:0008006" key="8">
    <source>
        <dbReference type="Google" id="ProtNLM"/>
    </source>
</evidence>
<evidence type="ECO:0000256" key="4">
    <source>
        <dbReference type="SAM" id="MobiDB-lite"/>
    </source>
</evidence>
<feature type="region of interest" description="Disordered" evidence="4">
    <location>
        <begin position="731"/>
        <end position="759"/>
    </location>
</feature>
<keyword evidence="2" id="KW-0442">Lipid degradation</keyword>
<evidence type="ECO:0000256" key="2">
    <source>
        <dbReference type="ARBA" id="ARBA00022963"/>
    </source>
</evidence>
<gene>
    <name evidence="6" type="ORF">D9Q98_008929</name>
</gene>
<feature type="transmembrane region" description="Helical" evidence="5">
    <location>
        <begin position="103"/>
        <end position="124"/>
    </location>
</feature>
<protein>
    <recommendedName>
        <fullName evidence="8">Fungal lipase-like domain-containing protein</fullName>
    </recommendedName>
</protein>
<evidence type="ECO:0000256" key="3">
    <source>
        <dbReference type="ARBA" id="ARBA00023098"/>
    </source>
</evidence>
<dbReference type="Gene3D" id="3.40.50.1820">
    <property type="entry name" value="alpha/beta hydrolase"/>
    <property type="match status" value="1"/>
</dbReference>